<accession>A0A6A6EC58</accession>
<evidence type="ECO:0000313" key="4">
    <source>
        <dbReference type="Proteomes" id="UP000800200"/>
    </source>
</evidence>
<evidence type="ECO:0000313" key="3">
    <source>
        <dbReference type="EMBL" id="KAF2188149.1"/>
    </source>
</evidence>
<gene>
    <name evidence="3" type="ORF">K469DRAFT_90182</name>
</gene>
<dbReference type="PROSITE" id="PS50837">
    <property type="entry name" value="NACHT"/>
    <property type="match status" value="1"/>
</dbReference>
<keyword evidence="4" id="KW-1185">Reference proteome</keyword>
<keyword evidence="1" id="KW-0677">Repeat</keyword>
<protein>
    <submittedName>
        <fullName evidence="3">HET-domain-containing protein</fullName>
    </submittedName>
</protein>
<dbReference type="Proteomes" id="UP000800200">
    <property type="component" value="Unassembled WGS sequence"/>
</dbReference>
<dbReference type="OrthoDB" id="538223at2759"/>
<name>A0A6A6EC58_9PEZI</name>
<dbReference type="PANTHER" id="PTHR10622:SF13">
    <property type="entry name" value="NACHT DOMAIN-CONTAINING PROTEIN"/>
    <property type="match status" value="1"/>
</dbReference>
<organism evidence="3 4">
    <name type="scientific">Zopfia rhizophila CBS 207.26</name>
    <dbReference type="NCBI Taxonomy" id="1314779"/>
    <lineage>
        <taxon>Eukaryota</taxon>
        <taxon>Fungi</taxon>
        <taxon>Dikarya</taxon>
        <taxon>Ascomycota</taxon>
        <taxon>Pezizomycotina</taxon>
        <taxon>Dothideomycetes</taxon>
        <taxon>Dothideomycetes incertae sedis</taxon>
        <taxon>Zopfiaceae</taxon>
        <taxon>Zopfia</taxon>
    </lineage>
</organism>
<reference evidence="3" key="1">
    <citation type="journal article" date="2020" name="Stud. Mycol.">
        <title>101 Dothideomycetes genomes: a test case for predicting lifestyles and emergence of pathogens.</title>
        <authorList>
            <person name="Haridas S."/>
            <person name="Albert R."/>
            <person name="Binder M."/>
            <person name="Bloem J."/>
            <person name="Labutti K."/>
            <person name="Salamov A."/>
            <person name="Andreopoulos B."/>
            <person name="Baker S."/>
            <person name="Barry K."/>
            <person name="Bills G."/>
            <person name="Bluhm B."/>
            <person name="Cannon C."/>
            <person name="Castanera R."/>
            <person name="Culley D."/>
            <person name="Daum C."/>
            <person name="Ezra D."/>
            <person name="Gonzalez J."/>
            <person name="Henrissat B."/>
            <person name="Kuo A."/>
            <person name="Liang C."/>
            <person name="Lipzen A."/>
            <person name="Lutzoni F."/>
            <person name="Magnuson J."/>
            <person name="Mondo S."/>
            <person name="Nolan M."/>
            <person name="Ohm R."/>
            <person name="Pangilinan J."/>
            <person name="Park H.-J."/>
            <person name="Ramirez L."/>
            <person name="Alfaro M."/>
            <person name="Sun H."/>
            <person name="Tritt A."/>
            <person name="Yoshinaga Y."/>
            <person name="Zwiers L.-H."/>
            <person name="Turgeon B."/>
            <person name="Goodwin S."/>
            <person name="Spatafora J."/>
            <person name="Crous P."/>
            <person name="Grigoriev I."/>
        </authorList>
    </citation>
    <scope>NUCLEOTIDE SEQUENCE</scope>
    <source>
        <strain evidence="3">CBS 207.26</strain>
    </source>
</reference>
<evidence type="ECO:0000256" key="1">
    <source>
        <dbReference type="ARBA" id="ARBA00022737"/>
    </source>
</evidence>
<dbReference type="AlphaFoldDB" id="A0A6A6EC58"/>
<dbReference type="Pfam" id="PF24883">
    <property type="entry name" value="NPHP3_N"/>
    <property type="match status" value="1"/>
</dbReference>
<dbReference type="PANTHER" id="PTHR10622">
    <property type="entry name" value="HET DOMAIN-CONTAINING PROTEIN"/>
    <property type="match status" value="1"/>
</dbReference>
<dbReference type="InterPro" id="IPR007111">
    <property type="entry name" value="NACHT_NTPase"/>
</dbReference>
<evidence type="ECO:0000259" key="2">
    <source>
        <dbReference type="PROSITE" id="PS50837"/>
    </source>
</evidence>
<dbReference type="EMBL" id="ML994624">
    <property type="protein sequence ID" value="KAF2188149.1"/>
    <property type="molecule type" value="Genomic_DNA"/>
</dbReference>
<sequence>MRLLKCDSEHEFSFTKDLIGDDKVPSYAILSHTWQEDEEVTFSELVKGSNKTKAGYDKIRFYAQQAKRDGLEYFWVDTCCINKADQAELQDAINSMFRWYQNAARCYVFLSDVSIAKRKACSGRSELTWEPAFQATRWFTQGWTLQELLAPRYVRFFSRESKQLGDKSSLKRQIHEITGIAISALQGAPLHDFDVEERLLWTKDRRTTRTEDKAYSLLGIFGIFMPLIYGEGEKNAFKRLREEISKSSNDFRQERGFAQVEKEDQECIKSLRLTDPRDDKKRIKDTKGGLLKDSYHWILDNTDFRQWRDDEQSRLLWIKGDPGKGKTMLLYGIVDELKKSKAKADLLSFFFCQATDSRINNATAVL</sequence>
<dbReference type="InterPro" id="IPR010730">
    <property type="entry name" value="HET"/>
</dbReference>
<feature type="domain" description="NACHT" evidence="2">
    <location>
        <begin position="314"/>
        <end position="366"/>
    </location>
</feature>
<proteinExistence type="predicted"/>
<dbReference type="Pfam" id="PF06985">
    <property type="entry name" value="HET"/>
    <property type="match status" value="1"/>
</dbReference>
<dbReference type="InterPro" id="IPR056884">
    <property type="entry name" value="NPHP3-like_N"/>
</dbReference>